<keyword evidence="3 7" id="KW-0863">Zinc-finger</keyword>
<reference evidence="12" key="1">
    <citation type="submission" date="2017-01" db="EMBL/GenBank/DDBJ databases">
        <title>A deep insight into the sialotranscriptome of adult male and female Cluex tarsalis mosquitoes.</title>
        <authorList>
            <person name="Ribeiro J.M."/>
            <person name="Moreira F."/>
            <person name="Bernard K.A."/>
            <person name="Calvo E."/>
        </authorList>
    </citation>
    <scope>NUCLEOTIDE SEQUENCE</scope>
    <source>
        <strain evidence="12">Kern County</strain>
        <tissue evidence="12">Salivary glands</tissue>
    </source>
</reference>
<dbReference type="SUPFAM" id="SSF57716">
    <property type="entry name" value="Glucocorticoid receptor-like (DNA-binding domain)"/>
    <property type="match status" value="1"/>
</dbReference>
<protein>
    <submittedName>
        <fullName evidence="12">Putative transcription factor grauzone</fullName>
    </submittedName>
</protein>
<evidence type="ECO:0000256" key="6">
    <source>
        <dbReference type="ARBA" id="ARBA00037948"/>
    </source>
</evidence>
<feature type="compositionally biased region" description="Basic and acidic residues" evidence="9">
    <location>
        <begin position="196"/>
        <end position="209"/>
    </location>
</feature>
<evidence type="ECO:0000313" key="12">
    <source>
        <dbReference type="EMBL" id="JAV20576.1"/>
    </source>
</evidence>
<feature type="compositionally biased region" description="Basic residues" evidence="9">
    <location>
        <begin position="222"/>
        <end position="234"/>
    </location>
</feature>
<dbReference type="PROSITE" id="PS00028">
    <property type="entry name" value="ZINC_FINGER_C2H2_1"/>
    <property type="match status" value="7"/>
</dbReference>
<dbReference type="SMART" id="SM00355">
    <property type="entry name" value="ZnF_C2H2"/>
    <property type="match status" value="9"/>
</dbReference>
<dbReference type="PROSITE" id="PS50157">
    <property type="entry name" value="ZINC_FINGER_C2H2_2"/>
    <property type="match status" value="7"/>
</dbReference>
<feature type="domain" description="ZAD" evidence="11">
    <location>
        <begin position="5"/>
        <end position="80"/>
    </location>
</feature>
<feature type="domain" description="C2H2-type" evidence="10">
    <location>
        <begin position="441"/>
        <end position="469"/>
    </location>
</feature>
<evidence type="ECO:0000259" key="10">
    <source>
        <dbReference type="PROSITE" id="PS50157"/>
    </source>
</evidence>
<feature type="region of interest" description="Disordered" evidence="9">
    <location>
        <begin position="196"/>
        <end position="282"/>
    </location>
</feature>
<feature type="binding site" evidence="8">
    <location>
        <position position="56"/>
    </location>
    <ligand>
        <name>Zn(2+)</name>
        <dbReference type="ChEBI" id="CHEBI:29105"/>
    </ligand>
</feature>
<dbReference type="GO" id="GO:0005634">
    <property type="term" value="C:nucleus"/>
    <property type="evidence" value="ECO:0007669"/>
    <property type="project" value="InterPro"/>
</dbReference>
<evidence type="ECO:0000256" key="7">
    <source>
        <dbReference type="PROSITE-ProRule" id="PRU00042"/>
    </source>
</evidence>
<dbReference type="GO" id="GO:0000981">
    <property type="term" value="F:DNA-binding transcription factor activity, RNA polymerase II-specific"/>
    <property type="evidence" value="ECO:0007669"/>
    <property type="project" value="TreeGrafter"/>
</dbReference>
<feature type="binding site" evidence="8">
    <location>
        <position position="7"/>
    </location>
    <ligand>
        <name>Zn(2+)</name>
        <dbReference type="ChEBI" id="CHEBI:29105"/>
    </ligand>
</feature>
<feature type="domain" description="C2H2-type" evidence="10">
    <location>
        <begin position="410"/>
        <end position="437"/>
    </location>
</feature>
<evidence type="ECO:0000256" key="5">
    <source>
        <dbReference type="ARBA" id="ARBA00023242"/>
    </source>
</evidence>
<sequence>MAGTSCCRLCGHSTDDLVEIYGEQGLVADYARKICRYLYLLVTPDDALPKAICWMCSQQLDSFHRFHEKINEIQHRLLGEEVYPQYVIQDHHRLGEEEFHIVEHTEQEAEPETEEIIPIVEQDKEQQCQLRKEPGQEDEEEEDETMIELIPSNQQEDSFVMVKSEPANEQKVNATTREIEEAEGSEVQVYEIRKSARRKVPEHDAKESSVESEEDDEEIHLKQKTVSKRSKQRVKREAQEKRTARRSNPRKAKRRQSSVKKEYGEESEGESGDEFPARDSDNEEWPAAEIIEKFPSKVLNDDGLLTVKGKRLEELINRFYNLQCALCKENPVRFKVLPELFQHYKTLHKQEGYVLCCQSKFSRYPAIIMHLARHLQPDAFKCEICGFMVTRPRFLVAHRQTHLPEDQKPYACKHCPKRFCWKRAYLVHMNLHKAPGERMVYVCAACGKSYDTPGGLSAHKKNVHKTPNAPKVAHVCEICAHKFATSSGLKEHLTTIHQPREQGQLQCSVCSKWLMNARCLKVHMQLHSEVDLVCDLCPYKTKKLSLLKRHNVTQHSEARPFPCDQCDATFKHKRALTVHVKLKHSPSAETVDKSPYKCNFCERKFRSSTNFYTHRKNHHPEELAALKEQQEAEKKLQRIRAGIEPDDVPGAHESTMITTNPDGTRIITISSGAFGEPQSLIVLNITDEALCAEEPSE</sequence>
<dbReference type="PANTHER" id="PTHR24388">
    <property type="entry name" value="ZINC FINGER PROTEIN"/>
    <property type="match status" value="1"/>
</dbReference>
<dbReference type="Gene3D" id="3.40.1800.20">
    <property type="match status" value="1"/>
</dbReference>
<keyword evidence="4 8" id="KW-0862">Zinc</keyword>
<dbReference type="AlphaFoldDB" id="A0A1Q3EZ51"/>
<dbReference type="GO" id="GO:0000978">
    <property type="term" value="F:RNA polymerase II cis-regulatory region sequence-specific DNA binding"/>
    <property type="evidence" value="ECO:0007669"/>
    <property type="project" value="TreeGrafter"/>
</dbReference>
<dbReference type="Pfam" id="PF00096">
    <property type="entry name" value="zf-C2H2"/>
    <property type="match status" value="2"/>
</dbReference>
<evidence type="ECO:0000256" key="9">
    <source>
        <dbReference type="SAM" id="MobiDB-lite"/>
    </source>
</evidence>
<feature type="domain" description="C2H2-type" evidence="10">
    <location>
        <begin position="380"/>
        <end position="407"/>
    </location>
</feature>
<dbReference type="Pfam" id="PF07776">
    <property type="entry name" value="zf-AD"/>
    <property type="match status" value="1"/>
</dbReference>
<evidence type="ECO:0000256" key="1">
    <source>
        <dbReference type="ARBA" id="ARBA00022723"/>
    </source>
</evidence>
<dbReference type="EMBL" id="GFDL01014469">
    <property type="protein sequence ID" value="JAV20576.1"/>
    <property type="molecule type" value="Transcribed_RNA"/>
</dbReference>
<dbReference type="SUPFAM" id="SSF57667">
    <property type="entry name" value="beta-beta-alpha zinc fingers"/>
    <property type="match status" value="5"/>
</dbReference>
<feature type="compositionally biased region" description="Basic residues" evidence="9">
    <location>
        <begin position="243"/>
        <end position="258"/>
    </location>
</feature>
<evidence type="ECO:0000256" key="8">
    <source>
        <dbReference type="PROSITE-ProRule" id="PRU01263"/>
    </source>
</evidence>
<dbReference type="PROSITE" id="PS51915">
    <property type="entry name" value="ZAD"/>
    <property type="match status" value="1"/>
</dbReference>
<dbReference type="InterPro" id="IPR012934">
    <property type="entry name" value="Znf_AD"/>
</dbReference>
<accession>A0A1Q3EZ51</accession>
<evidence type="ECO:0000259" key="11">
    <source>
        <dbReference type="PROSITE" id="PS51915"/>
    </source>
</evidence>
<organism evidence="12">
    <name type="scientific">Culex tarsalis</name>
    <name type="common">Encephalitis mosquito</name>
    <dbReference type="NCBI Taxonomy" id="7177"/>
    <lineage>
        <taxon>Eukaryota</taxon>
        <taxon>Metazoa</taxon>
        <taxon>Ecdysozoa</taxon>
        <taxon>Arthropoda</taxon>
        <taxon>Hexapoda</taxon>
        <taxon>Insecta</taxon>
        <taxon>Pterygota</taxon>
        <taxon>Neoptera</taxon>
        <taxon>Endopterygota</taxon>
        <taxon>Diptera</taxon>
        <taxon>Nematocera</taxon>
        <taxon>Culicoidea</taxon>
        <taxon>Culicidae</taxon>
        <taxon>Culicinae</taxon>
        <taxon>Culicini</taxon>
        <taxon>Culex</taxon>
        <taxon>Culex</taxon>
    </lineage>
</organism>
<dbReference type="SMART" id="SM00868">
    <property type="entry name" value="zf-AD"/>
    <property type="match status" value="2"/>
</dbReference>
<dbReference type="InterPro" id="IPR036236">
    <property type="entry name" value="Znf_C2H2_sf"/>
</dbReference>
<feature type="binding site" evidence="8">
    <location>
        <position position="53"/>
    </location>
    <ligand>
        <name>Zn(2+)</name>
        <dbReference type="ChEBI" id="CHEBI:29105"/>
    </ligand>
</feature>
<dbReference type="InterPro" id="IPR013087">
    <property type="entry name" value="Znf_C2H2_type"/>
</dbReference>
<dbReference type="InterPro" id="IPR050527">
    <property type="entry name" value="Snail/Krueppel_Znf"/>
</dbReference>
<feature type="domain" description="C2H2-type" evidence="10">
    <location>
        <begin position="532"/>
        <end position="560"/>
    </location>
</feature>
<evidence type="ECO:0000256" key="2">
    <source>
        <dbReference type="ARBA" id="ARBA00022737"/>
    </source>
</evidence>
<dbReference type="GO" id="GO:0008270">
    <property type="term" value="F:zinc ion binding"/>
    <property type="evidence" value="ECO:0007669"/>
    <property type="project" value="UniProtKB-UniRule"/>
</dbReference>
<dbReference type="PANTHER" id="PTHR24388:SF104">
    <property type="entry name" value="AT-RICH BINDING PROTEIN-RELATED"/>
    <property type="match status" value="1"/>
</dbReference>
<feature type="domain" description="C2H2-type" evidence="10">
    <location>
        <begin position="561"/>
        <end position="589"/>
    </location>
</feature>
<evidence type="ECO:0000256" key="3">
    <source>
        <dbReference type="ARBA" id="ARBA00022771"/>
    </source>
</evidence>
<keyword evidence="5" id="KW-0539">Nucleus</keyword>
<keyword evidence="2" id="KW-0677">Repeat</keyword>
<comment type="similarity">
    <text evidence="6">Belongs to the snail C2H2-type zinc-finger protein family.</text>
</comment>
<feature type="domain" description="C2H2-type" evidence="10">
    <location>
        <begin position="596"/>
        <end position="623"/>
    </location>
</feature>
<dbReference type="Gene3D" id="3.30.160.60">
    <property type="entry name" value="Classic Zinc Finger"/>
    <property type="match status" value="5"/>
</dbReference>
<evidence type="ECO:0000256" key="4">
    <source>
        <dbReference type="ARBA" id="ARBA00022833"/>
    </source>
</evidence>
<feature type="region of interest" description="Disordered" evidence="9">
    <location>
        <begin position="165"/>
        <end position="184"/>
    </location>
</feature>
<keyword evidence="1 8" id="KW-0479">Metal-binding</keyword>
<feature type="binding site" evidence="8">
    <location>
        <position position="10"/>
    </location>
    <ligand>
        <name>Zn(2+)</name>
        <dbReference type="ChEBI" id="CHEBI:29105"/>
    </ligand>
</feature>
<feature type="domain" description="C2H2-type" evidence="10">
    <location>
        <begin position="474"/>
        <end position="502"/>
    </location>
</feature>
<proteinExistence type="inferred from homology"/>
<name>A0A1Q3EZ51_CULTA</name>